<protein>
    <submittedName>
        <fullName evidence="3">Uncharacterized protein</fullName>
    </submittedName>
</protein>
<name>N1QQF0_AEGTA</name>
<feature type="transmembrane region" description="Helical" evidence="2">
    <location>
        <begin position="20"/>
        <end position="40"/>
    </location>
</feature>
<organism evidence="3">
    <name type="scientific">Aegilops tauschii</name>
    <name type="common">Tausch's goatgrass</name>
    <name type="synonym">Aegilops squarrosa</name>
    <dbReference type="NCBI Taxonomy" id="37682"/>
    <lineage>
        <taxon>Eukaryota</taxon>
        <taxon>Viridiplantae</taxon>
        <taxon>Streptophyta</taxon>
        <taxon>Embryophyta</taxon>
        <taxon>Tracheophyta</taxon>
        <taxon>Spermatophyta</taxon>
        <taxon>Magnoliopsida</taxon>
        <taxon>Liliopsida</taxon>
        <taxon>Poales</taxon>
        <taxon>Poaceae</taxon>
        <taxon>BOP clade</taxon>
        <taxon>Pooideae</taxon>
        <taxon>Triticodae</taxon>
        <taxon>Triticeae</taxon>
        <taxon>Triticinae</taxon>
        <taxon>Aegilops</taxon>
    </lineage>
</organism>
<feature type="compositionally biased region" description="Acidic residues" evidence="1">
    <location>
        <begin position="72"/>
        <end position="87"/>
    </location>
</feature>
<reference evidence="3" key="1">
    <citation type="submission" date="2015-06" db="UniProtKB">
        <authorList>
            <consortium name="EnsemblPlants"/>
        </authorList>
    </citation>
    <scope>IDENTIFICATION</scope>
</reference>
<evidence type="ECO:0000256" key="1">
    <source>
        <dbReference type="SAM" id="MobiDB-lite"/>
    </source>
</evidence>
<keyword evidence="2" id="KW-1133">Transmembrane helix</keyword>
<sequence>MFERTTPAPAGIGKGFGARHHWKILLSLGLGVAGAGYTAYRFYNAHHKKLVQVEEEEEEIIKQQLQGQFEEVKEEGEEGKEEQEKQEEELARQHIRVT</sequence>
<evidence type="ECO:0000256" key="2">
    <source>
        <dbReference type="SAM" id="Phobius"/>
    </source>
</evidence>
<feature type="region of interest" description="Disordered" evidence="1">
    <location>
        <begin position="67"/>
        <end position="98"/>
    </location>
</feature>
<dbReference type="AlphaFoldDB" id="N1QQF0"/>
<keyword evidence="2" id="KW-0472">Membrane</keyword>
<proteinExistence type="predicted"/>
<evidence type="ECO:0000313" key="3">
    <source>
        <dbReference type="EnsemblPlants" id="EMT00169"/>
    </source>
</evidence>
<keyword evidence="2" id="KW-0812">Transmembrane</keyword>
<accession>N1QQF0</accession>
<dbReference type="EnsemblPlants" id="EMT00169">
    <property type="protein sequence ID" value="EMT00169"/>
    <property type="gene ID" value="F775_23855"/>
</dbReference>